<dbReference type="InterPro" id="IPR029063">
    <property type="entry name" value="SAM-dependent_MTases_sf"/>
</dbReference>
<evidence type="ECO:0000313" key="8">
    <source>
        <dbReference type="RefSeq" id="XP_010267679.1"/>
    </source>
</evidence>
<dbReference type="InterPro" id="IPR001077">
    <property type="entry name" value="COMT_C"/>
</dbReference>
<dbReference type="Pfam" id="PF08100">
    <property type="entry name" value="Dimerisation"/>
    <property type="match status" value="1"/>
</dbReference>
<sequence length="365" mass="40605">MAPIENQLPKSSSEEEEEYCLFAMQLASASVMPMVLRAAVELDVLDIMSRAAPGAQLSPSEIASHMPTKNPDAPVMLDRMLRLLASYSILTCSVVEQEDGRVQRLYGLAPVCKYFVPNEDGASLASMILLSQDKVFMETWYHLKDAVLEGGIPFNKAYRVRSFEYHGMDPRFNQLFNRAMLDHTRITMKSILQAYKGFEDAKVVVDVGGGLGVTINMITSKYPNIKGINFDLPKVIEDAPSYPGVEHVGGDMFACVPKADLIVMKWILHDWSDDHCLKLLKNCYEALPENGKVVVVEGILPVAAEASLAAQSLYQIDVIMMNQHVGGKERTDKEYEALAKRAGFTGIRLVCCVYSNWVIEFHKGD</sequence>
<proteinExistence type="predicted"/>
<dbReference type="InterPro" id="IPR036390">
    <property type="entry name" value="WH_DNA-bd_sf"/>
</dbReference>
<dbReference type="GO" id="GO:0046983">
    <property type="term" value="F:protein dimerization activity"/>
    <property type="evidence" value="ECO:0007669"/>
    <property type="project" value="InterPro"/>
</dbReference>
<dbReference type="GeneID" id="104604834"/>
<dbReference type="GO" id="GO:0008757">
    <property type="term" value="F:S-adenosylmethionine-dependent methyltransferase activity"/>
    <property type="evidence" value="ECO:0000318"/>
    <property type="project" value="GO_Central"/>
</dbReference>
<dbReference type="KEGG" id="nnu:104604834"/>
<keyword evidence="7" id="KW-1185">Reference proteome</keyword>
<dbReference type="AlphaFoldDB" id="A0A1U8AK58"/>
<dbReference type="Gene3D" id="1.10.10.10">
    <property type="entry name" value="Winged helix-like DNA-binding domain superfamily/Winged helix DNA-binding domain"/>
    <property type="match status" value="1"/>
</dbReference>
<evidence type="ECO:0000256" key="4">
    <source>
        <dbReference type="PIRSR" id="PIRSR005739-1"/>
    </source>
</evidence>
<evidence type="ECO:0000256" key="3">
    <source>
        <dbReference type="ARBA" id="ARBA00022691"/>
    </source>
</evidence>
<protein>
    <submittedName>
        <fullName evidence="8">Caffeic acid 3-O-methyltransferase 1-like</fullName>
    </submittedName>
</protein>
<dbReference type="Gene3D" id="3.40.50.150">
    <property type="entry name" value="Vaccinia Virus protein VP39"/>
    <property type="match status" value="1"/>
</dbReference>
<gene>
    <name evidence="8" type="primary">LOC104604834</name>
</gene>
<dbReference type="GO" id="GO:0032259">
    <property type="term" value="P:methylation"/>
    <property type="evidence" value="ECO:0000318"/>
    <property type="project" value="GO_Central"/>
</dbReference>
<keyword evidence="3" id="KW-0949">S-adenosyl-L-methionine</keyword>
<dbReference type="GO" id="GO:0008171">
    <property type="term" value="F:O-methyltransferase activity"/>
    <property type="evidence" value="ECO:0000318"/>
    <property type="project" value="GO_Central"/>
</dbReference>
<dbReference type="InParanoid" id="A0A1U8AK58"/>
<dbReference type="OrthoDB" id="1606438at2759"/>
<dbReference type="SUPFAM" id="SSF46785">
    <property type="entry name" value="Winged helix' DNA-binding domain"/>
    <property type="match status" value="1"/>
</dbReference>
<dbReference type="PIRSF" id="PIRSF005739">
    <property type="entry name" value="O-mtase"/>
    <property type="match status" value="1"/>
</dbReference>
<dbReference type="SUPFAM" id="SSF53335">
    <property type="entry name" value="S-adenosyl-L-methionine-dependent methyltransferases"/>
    <property type="match status" value="1"/>
</dbReference>
<keyword evidence="2" id="KW-0808">Transferase</keyword>
<feature type="domain" description="O-methyltransferase dimerisation" evidence="6">
    <location>
        <begin position="24"/>
        <end position="117"/>
    </location>
</feature>
<dbReference type="InterPro" id="IPR036388">
    <property type="entry name" value="WH-like_DNA-bd_sf"/>
</dbReference>
<evidence type="ECO:0000256" key="1">
    <source>
        <dbReference type="ARBA" id="ARBA00022603"/>
    </source>
</evidence>
<dbReference type="PROSITE" id="PS51683">
    <property type="entry name" value="SAM_OMT_II"/>
    <property type="match status" value="1"/>
</dbReference>
<name>A0A1U8AK58_NELNU</name>
<dbReference type="eggNOG" id="KOG3178">
    <property type="taxonomic scope" value="Eukaryota"/>
</dbReference>
<keyword evidence="1" id="KW-0489">Methyltransferase</keyword>
<feature type="active site" description="Proton acceptor" evidence="4">
    <location>
        <position position="269"/>
    </location>
</feature>
<accession>A0A1U8AK58</accession>
<dbReference type="FunFam" id="3.40.50.150:FF:000061">
    <property type="entry name" value="Caffeic acid O-methyltransferase"/>
    <property type="match status" value="1"/>
</dbReference>
<dbReference type="Proteomes" id="UP000189703">
    <property type="component" value="Unplaced"/>
</dbReference>
<reference evidence="8" key="1">
    <citation type="submission" date="2025-08" db="UniProtKB">
        <authorList>
            <consortium name="RefSeq"/>
        </authorList>
    </citation>
    <scope>IDENTIFICATION</scope>
</reference>
<dbReference type="InterPro" id="IPR012967">
    <property type="entry name" value="COMT_dimerisation"/>
</dbReference>
<dbReference type="InterPro" id="IPR016461">
    <property type="entry name" value="COMT-like"/>
</dbReference>
<dbReference type="RefSeq" id="XP_010267679.1">
    <property type="nucleotide sequence ID" value="XM_010269377.2"/>
</dbReference>
<evidence type="ECO:0000313" key="7">
    <source>
        <dbReference type="Proteomes" id="UP000189703"/>
    </source>
</evidence>
<dbReference type="Pfam" id="PF00891">
    <property type="entry name" value="Methyltransf_2"/>
    <property type="match status" value="1"/>
</dbReference>
<organism evidence="7 8">
    <name type="scientific">Nelumbo nucifera</name>
    <name type="common">Sacred lotus</name>
    <dbReference type="NCBI Taxonomy" id="4432"/>
    <lineage>
        <taxon>Eukaryota</taxon>
        <taxon>Viridiplantae</taxon>
        <taxon>Streptophyta</taxon>
        <taxon>Embryophyta</taxon>
        <taxon>Tracheophyta</taxon>
        <taxon>Spermatophyta</taxon>
        <taxon>Magnoliopsida</taxon>
        <taxon>Proteales</taxon>
        <taxon>Nelumbonaceae</taxon>
        <taxon>Nelumbo</taxon>
    </lineage>
</organism>
<dbReference type="PANTHER" id="PTHR11746">
    <property type="entry name" value="O-METHYLTRANSFERASE"/>
    <property type="match status" value="1"/>
</dbReference>
<evidence type="ECO:0000259" key="6">
    <source>
        <dbReference type="Pfam" id="PF08100"/>
    </source>
</evidence>
<dbReference type="STRING" id="4432.A0A1U8AK58"/>
<dbReference type="FunFam" id="1.10.10.10:FF:000357">
    <property type="entry name" value="Caffeic acid 3-O-methyltransferase"/>
    <property type="match status" value="1"/>
</dbReference>
<evidence type="ECO:0000256" key="2">
    <source>
        <dbReference type="ARBA" id="ARBA00022679"/>
    </source>
</evidence>
<feature type="domain" description="O-methyltransferase C-terminal" evidence="5">
    <location>
        <begin position="140"/>
        <end position="344"/>
    </location>
</feature>
<evidence type="ECO:0000259" key="5">
    <source>
        <dbReference type="Pfam" id="PF00891"/>
    </source>
</evidence>
<dbReference type="OMA" id="VIMMTQI"/>